<dbReference type="PANTHER" id="PTHR45657:SF3">
    <property type="entry name" value="TRANSPORTER, PUTATIVE (AFU_ORTHOLOGUE AFUA_5G09260)-RELATED"/>
    <property type="match status" value="1"/>
</dbReference>
<accession>A0A5C3PJI5</accession>
<dbReference type="EMBL" id="ML211110">
    <property type="protein sequence ID" value="TFK88508.1"/>
    <property type="molecule type" value="Genomic_DNA"/>
</dbReference>
<evidence type="ECO:0000313" key="3">
    <source>
        <dbReference type="EMBL" id="TFK88508.1"/>
    </source>
</evidence>
<feature type="region of interest" description="Disordered" evidence="1">
    <location>
        <begin position="322"/>
        <end position="351"/>
    </location>
</feature>
<dbReference type="InterPro" id="IPR036273">
    <property type="entry name" value="CRAL/TRIO_N_dom_sf"/>
</dbReference>
<dbReference type="SMART" id="SM01100">
    <property type="entry name" value="CRAL_TRIO_N"/>
    <property type="match status" value="1"/>
</dbReference>
<dbReference type="InterPro" id="IPR011074">
    <property type="entry name" value="CRAL/TRIO_N_dom"/>
</dbReference>
<dbReference type="Proteomes" id="UP000308197">
    <property type="component" value="Unassembled WGS sequence"/>
</dbReference>
<gene>
    <name evidence="3" type="ORF">K466DRAFT_547007</name>
</gene>
<reference evidence="3 4" key="1">
    <citation type="journal article" date="2019" name="Nat. Ecol. Evol.">
        <title>Megaphylogeny resolves global patterns of mushroom evolution.</title>
        <authorList>
            <person name="Varga T."/>
            <person name="Krizsan K."/>
            <person name="Foldi C."/>
            <person name="Dima B."/>
            <person name="Sanchez-Garcia M."/>
            <person name="Sanchez-Ramirez S."/>
            <person name="Szollosi G.J."/>
            <person name="Szarkandi J.G."/>
            <person name="Papp V."/>
            <person name="Albert L."/>
            <person name="Andreopoulos W."/>
            <person name="Angelini C."/>
            <person name="Antonin V."/>
            <person name="Barry K.W."/>
            <person name="Bougher N.L."/>
            <person name="Buchanan P."/>
            <person name="Buyck B."/>
            <person name="Bense V."/>
            <person name="Catcheside P."/>
            <person name="Chovatia M."/>
            <person name="Cooper J."/>
            <person name="Damon W."/>
            <person name="Desjardin D."/>
            <person name="Finy P."/>
            <person name="Geml J."/>
            <person name="Haridas S."/>
            <person name="Hughes K."/>
            <person name="Justo A."/>
            <person name="Karasinski D."/>
            <person name="Kautmanova I."/>
            <person name="Kiss B."/>
            <person name="Kocsube S."/>
            <person name="Kotiranta H."/>
            <person name="LaButti K.M."/>
            <person name="Lechner B.E."/>
            <person name="Liimatainen K."/>
            <person name="Lipzen A."/>
            <person name="Lukacs Z."/>
            <person name="Mihaltcheva S."/>
            <person name="Morgado L.N."/>
            <person name="Niskanen T."/>
            <person name="Noordeloos M.E."/>
            <person name="Ohm R.A."/>
            <person name="Ortiz-Santana B."/>
            <person name="Ovrebo C."/>
            <person name="Racz N."/>
            <person name="Riley R."/>
            <person name="Savchenko A."/>
            <person name="Shiryaev A."/>
            <person name="Soop K."/>
            <person name="Spirin V."/>
            <person name="Szebenyi C."/>
            <person name="Tomsovsky M."/>
            <person name="Tulloss R.E."/>
            <person name="Uehling J."/>
            <person name="Grigoriev I.V."/>
            <person name="Vagvolgyi C."/>
            <person name="Papp T."/>
            <person name="Martin F.M."/>
            <person name="Miettinen O."/>
            <person name="Hibbett D.S."/>
            <person name="Nagy L.G."/>
        </authorList>
    </citation>
    <scope>NUCLEOTIDE SEQUENCE [LARGE SCALE GENOMIC DNA]</scope>
    <source>
        <strain evidence="3 4">HHB13444</strain>
    </source>
</reference>
<keyword evidence="4" id="KW-1185">Reference proteome</keyword>
<dbReference type="STRING" id="1314778.A0A5C3PJI5"/>
<dbReference type="SUPFAM" id="SSF46938">
    <property type="entry name" value="CRAL/TRIO N-terminal domain"/>
    <property type="match status" value="1"/>
</dbReference>
<feature type="compositionally biased region" description="Polar residues" evidence="1">
    <location>
        <begin position="336"/>
        <end position="351"/>
    </location>
</feature>
<dbReference type="Pfam" id="PF00650">
    <property type="entry name" value="CRAL_TRIO"/>
    <property type="match status" value="1"/>
</dbReference>
<evidence type="ECO:0000259" key="2">
    <source>
        <dbReference type="PROSITE" id="PS50191"/>
    </source>
</evidence>
<dbReference type="InParanoid" id="A0A5C3PJI5"/>
<dbReference type="SMART" id="SM00516">
    <property type="entry name" value="SEC14"/>
    <property type="match status" value="1"/>
</dbReference>
<evidence type="ECO:0000256" key="1">
    <source>
        <dbReference type="SAM" id="MobiDB-lite"/>
    </source>
</evidence>
<dbReference type="InterPro" id="IPR036865">
    <property type="entry name" value="CRAL-TRIO_dom_sf"/>
</dbReference>
<protein>
    <submittedName>
        <fullName evidence="3">CRAL/TRIO domain-containing protein</fullName>
    </submittedName>
</protein>
<dbReference type="InterPro" id="IPR001251">
    <property type="entry name" value="CRAL-TRIO_dom"/>
</dbReference>
<sequence>MSSFFSSSASDSPPRVEVINPDVTTGHLHHLTPDQDAAFNTFKDIVAKARLYTPAAHPDRPRPSHDEVTLLRFLRARRFDPKKAMKQFADSEAWRAKHNVEALYASFPVDEFERARRFYPRWTGRRDKNGLPVYVYRLASLTSPVQKELAAVPAERRYQRIVALYETLTRFVFRLCSALPRPIAPTPISSCTTIIDFDAVSLNLLWSLRSHLQEASTLATANYPETLSTIAVVNSPSFFPTVWGWIKGWFDEGTRRKIYILGKDPGPTLRTLVDPKDLPRAYGGELDWTFEDEPSLDDAAKELIGEMPKGPVVFEDGKVVRPVAPSPSDVPLPASVPTSGTTTPQVSSDHS</sequence>
<feature type="domain" description="CRAL-TRIO" evidence="2">
    <location>
        <begin position="111"/>
        <end position="290"/>
    </location>
</feature>
<dbReference type="PROSITE" id="PS50191">
    <property type="entry name" value="CRAL_TRIO"/>
    <property type="match status" value="1"/>
</dbReference>
<dbReference type="Pfam" id="PF03765">
    <property type="entry name" value="CRAL_TRIO_N"/>
    <property type="match status" value="1"/>
</dbReference>
<name>A0A5C3PJI5_9APHY</name>
<dbReference type="Gene3D" id="3.40.525.10">
    <property type="entry name" value="CRAL-TRIO lipid binding domain"/>
    <property type="match status" value="1"/>
</dbReference>
<dbReference type="InterPro" id="IPR051026">
    <property type="entry name" value="PI/PC_transfer"/>
</dbReference>
<dbReference type="PANTHER" id="PTHR45657">
    <property type="entry name" value="CRAL-TRIO DOMAIN-CONTAINING PROTEIN YKL091C-RELATED"/>
    <property type="match status" value="1"/>
</dbReference>
<dbReference type="SUPFAM" id="SSF52087">
    <property type="entry name" value="CRAL/TRIO domain"/>
    <property type="match status" value="1"/>
</dbReference>
<dbReference type="Gene3D" id="1.10.8.20">
    <property type="entry name" value="N-terminal domain of phosphatidylinositol transfer protein sec14p"/>
    <property type="match status" value="1"/>
</dbReference>
<proteinExistence type="predicted"/>
<organism evidence="3 4">
    <name type="scientific">Polyporus arcularius HHB13444</name>
    <dbReference type="NCBI Taxonomy" id="1314778"/>
    <lineage>
        <taxon>Eukaryota</taxon>
        <taxon>Fungi</taxon>
        <taxon>Dikarya</taxon>
        <taxon>Basidiomycota</taxon>
        <taxon>Agaricomycotina</taxon>
        <taxon>Agaricomycetes</taxon>
        <taxon>Polyporales</taxon>
        <taxon>Polyporaceae</taxon>
        <taxon>Polyporus</taxon>
    </lineage>
</organism>
<evidence type="ECO:0000313" key="4">
    <source>
        <dbReference type="Proteomes" id="UP000308197"/>
    </source>
</evidence>
<dbReference type="CDD" id="cd00170">
    <property type="entry name" value="SEC14"/>
    <property type="match status" value="1"/>
</dbReference>
<dbReference type="AlphaFoldDB" id="A0A5C3PJI5"/>